<dbReference type="GO" id="GO:0016747">
    <property type="term" value="F:acyltransferase activity, transferring groups other than amino-acyl groups"/>
    <property type="evidence" value="ECO:0007669"/>
    <property type="project" value="InterPro"/>
</dbReference>
<dbReference type="GeneID" id="94366608"/>
<dbReference type="Proteomes" id="UP000244940">
    <property type="component" value="Unassembled WGS sequence"/>
</dbReference>
<organism evidence="2 3">
    <name type="scientific">Pararhodobacter marinus</name>
    <dbReference type="NCBI Taxonomy" id="2184063"/>
    <lineage>
        <taxon>Bacteria</taxon>
        <taxon>Pseudomonadati</taxon>
        <taxon>Pseudomonadota</taxon>
        <taxon>Alphaproteobacteria</taxon>
        <taxon>Rhodobacterales</taxon>
        <taxon>Paracoccaceae</taxon>
        <taxon>Pararhodobacter</taxon>
    </lineage>
</organism>
<dbReference type="PANTHER" id="PTHR43792:SF1">
    <property type="entry name" value="N-ACETYLTRANSFERASE DOMAIN-CONTAINING PROTEIN"/>
    <property type="match status" value="1"/>
</dbReference>
<evidence type="ECO:0000259" key="1">
    <source>
        <dbReference type="PROSITE" id="PS51186"/>
    </source>
</evidence>
<evidence type="ECO:0000313" key="3">
    <source>
        <dbReference type="Proteomes" id="UP000244940"/>
    </source>
</evidence>
<dbReference type="Gene3D" id="3.40.630.30">
    <property type="match status" value="1"/>
</dbReference>
<proteinExistence type="predicted"/>
<dbReference type="InterPro" id="IPR051531">
    <property type="entry name" value="N-acetyltransferase"/>
</dbReference>
<dbReference type="PROSITE" id="PS51186">
    <property type="entry name" value="GNAT"/>
    <property type="match status" value="1"/>
</dbReference>
<sequence>MSVSLTETPVLTTERLVLRAPEAADWPAFLAFMRDERSRFVRPDDLTEETAWRAFGHVIGHWVLRGYGQFILTAKGDGSALGAAGPWNPAGWPEPELGWTIWSPEAEGKSLAFEAVSAVRAYARGTLGWARPVSYIDTANARSQALARRLGCVVDARAPVPGDEAALQAWRHPAEGAA</sequence>
<dbReference type="InterPro" id="IPR016181">
    <property type="entry name" value="Acyl_CoA_acyltransferase"/>
</dbReference>
<evidence type="ECO:0000313" key="2">
    <source>
        <dbReference type="EMBL" id="PWE27371.1"/>
    </source>
</evidence>
<reference evidence="2 3" key="1">
    <citation type="submission" date="2018-05" db="EMBL/GenBank/DDBJ databases">
        <title>Pararhodobacter marina sp. nov., isolated from deep-sea water of the Indian Ocean.</title>
        <authorList>
            <person name="Lai Q.Sr."/>
            <person name="Liu X."/>
            <person name="Shao Z."/>
        </authorList>
    </citation>
    <scope>NUCLEOTIDE SEQUENCE [LARGE SCALE GENOMIC DNA]</scope>
    <source>
        <strain evidence="2 3">CIC4N-9</strain>
    </source>
</reference>
<dbReference type="AlphaFoldDB" id="A0A2U2C6B3"/>
<dbReference type="RefSeq" id="WP_109534561.1">
    <property type="nucleotide sequence ID" value="NZ_QEYD01000011.1"/>
</dbReference>
<keyword evidence="3" id="KW-1185">Reference proteome</keyword>
<dbReference type="SUPFAM" id="SSF55729">
    <property type="entry name" value="Acyl-CoA N-acyltransferases (Nat)"/>
    <property type="match status" value="1"/>
</dbReference>
<gene>
    <name evidence="2" type="ORF">C4N9_17075</name>
</gene>
<dbReference type="EMBL" id="QEYD01000011">
    <property type="protein sequence ID" value="PWE27371.1"/>
    <property type="molecule type" value="Genomic_DNA"/>
</dbReference>
<dbReference type="OrthoDB" id="6293260at2"/>
<dbReference type="InterPro" id="IPR000182">
    <property type="entry name" value="GNAT_dom"/>
</dbReference>
<dbReference type="PANTHER" id="PTHR43792">
    <property type="entry name" value="GNAT FAMILY, PUTATIVE (AFU_ORTHOLOGUE AFUA_3G00765)-RELATED-RELATED"/>
    <property type="match status" value="1"/>
</dbReference>
<protein>
    <submittedName>
        <fullName evidence="2">N-acetyltransferase</fullName>
    </submittedName>
</protein>
<name>A0A2U2C6B3_9RHOB</name>
<feature type="domain" description="N-acetyltransferase" evidence="1">
    <location>
        <begin position="16"/>
        <end position="175"/>
    </location>
</feature>
<accession>A0A2U2C6B3</accession>
<comment type="caution">
    <text evidence="2">The sequence shown here is derived from an EMBL/GenBank/DDBJ whole genome shotgun (WGS) entry which is preliminary data.</text>
</comment>
<dbReference type="Pfam" id="PF13302">
    <property type="entry name" value="Acetyltransf_3"/>
    <property type="match status" value="1"/>
</dbReference>
<keyword evidence="2" id="KW-0808">Transferase</keyword>